<accession>A0AAW6AZ24</accession>
<dbReference type="AlphaFoldDB" id="A0AAW6AZ24"/>
<evidence type="ECO:0000313" key="2">
    <source>
        <dbReference type="Proteomes" id="UP001300871"/>
    </source>
</evidence>
<dbReference type="Proteomes" id="UP001300871">
    <property type="component" value="Unassembled WGS sequence"/>
</dbReference>
<dbReference type="RefSeq" id="WP_150028330.1">
    <property type="nucleotide sequence ID" value="NZ_CP125623.1"/>
</dbReference>
<sequence>MSVHQNYAVINQGIIKAVSRFENFEEANRIARGVYGDEAIAVDCTQYPCNPGDIFREGFFWRIQENGTEEMIEYVPTPEQQVMVLESQLTELTVVVADLIGGAV</sequence>
<comment type="caution">
    <text evidence="1">The sequence shown here is derived from an EMBL/GenBank/DDBJ whole genome shotgun (WGS) entry which is preliminary data.</text>
</comment>
<dbReference type="GeneID" id="57970523"/>
<dbReference type="EMBL" id="JAQLGM010000029">
    <property type="protein sequence ID" value="MDB2000986.1"/>
    <property type="molecule type" value="Genomic_DNA"/>
</dbReference>
<organism evidence="1 2">
    <name type="scientific">Clostridium symbiosum</name>
    <name type="common">Bacteroides symbiosus</name>
    <dbReference type="NCBI Taxonomy" id="1512"/>
    <lineage>
        <taxon>Bacteria</taxon>
        <taxon>Bacillati</taxon>
        <taxon>Bacillota</taxon>
        <taxon>Clostridia</taxon>
        <taxon>Lachnospirales</taxon>
        <taxon>Lachnospiraceae</taxon>
        <taxon>Otoolea</taxon>
    </lineage>
</organism>
<protein>
    <submittedName>
        <fullName evidence="1">Uncharacterized protein</fullName>
    </submittedName>
</protein>
<gene>
    <name evidence="1" type="ORF">PM006_12310</name>
</gene>
<name>A0AAW6AZ24_CLOSY</name>
<proteinExistence type="predicted"/>
<reference evidence="1" key="1">
    <citation type="submission" date="2023-01" db="EMBL/GenBank/DDBJ databases">
        <title>Human gut microbiome strain richness.</title>
        <authorList>
            <person name="Chen-Liaw A."/>
        </authorList>
    </citation>
    <scope>NUCLEOTIDE SEQUENCE</scope>
    <source>
        <strain evidence="1">B1_m1001713B170214d0_201011</strain>
    </source>
</reference>
<evidence type="ECO:0000313" key="1">
    <source>
        <dbReference type="EMBL" id="MDB2000986.1"/>
    </source>
</evidence>